<keyword evidence="2" id="KW-1185">Reference proteome</keyword>
<reference evidence="1 2" key="1">
    <citation type="submission" date="2018-02" db="EMBL/GenBank/DDBJ databases">
        <title>The draft genome of Phyllobacterium sp. 1N-3.</title>
        <authorList>
            <person name="Liu L."/>
            <person name="Li L."/>
            <person name="Zhang X."/>
            <person name="Wang T."/>
            <person name="Liang L."/>
        </authorList>
    </citation>
    <scope>NUCLEOTIDE SEQUENCE [LARGE SCALE GENOMIC DNA]</scope>
    <source>
        <strain evidence="1 2">1N-3</strain>
    </source>
</reference>
<evidence type="ECO:0000313" key="2">
    <source>
        <dbReference type="Proteomes" id="UP000239434"/>
    </source>
</evidence>
<dbReference type="Pfam" id="PF05258">
    <property type="entry name" value="DciA"/>
    <property type="match status" value="1"/>
</dbReference>
<dbReference type="InterPro" id="IPR007922">
    <property type="entry name" value="DciA-like"/>
</dbReference>
<accession>A0A2S9IYY2</accession>
<dbReference type="AlphaFoldDB" id="A0A2S9IYY2"/>
<comment type="caution">
    <text evidence="1">The sequence shown here is derived from an EMBL/GenBank/DDBJ whole genome shotgun (WGS) entry which is preliminary data.</text>
</comment>
<sequence length="169" mass="18386">MSAKEGYKGFRPLADMASGVLDPVLRKRAGINLALLQSWEDIIGSALGTQSRPLKILWPRRAHEDDPFQPATLVIACEGFAAIRIQHETGEIISRVNGFLGFAAIGRIKIEQKPVPIAASRRRVGQAVVDAASEKHIEAVTAEIEDDDLRAALARLGRSVIAEKAKRQS</sequence>
<protein>
    <submittedName>
        <fullName evidence="1">DUF721 domain-containing protein</fullName>
    </submittedName>
</protein>
<organism evidence="1 2">
    <name type="scientific">Phyllobacterium phragmitis</name>
    <dbReference type="NCBI Taxonomy" id="2670329"/>
    <lineage>
        <taxon>Bacteria</taxon>
        <taxon>Pseudomonadati</taxon>
        <taxon>Pseudomonadota</taxon>
        <taxon>Alphaproteobacteria</taxon>
        <taxon>Hyphomicrobiales</taxon>
        <taxon>Phyllobacteriaceae</taxon>
        <taxon>Phyllobacterium</taxon>
    </lineage>
</organism>
<dbReference type="PIRSF" id="PIRSF032064">
    <property type="entry name" value="UCP032064"/>
    <property type="match status" value="1"/>
</dbReference>
<evidence type="ECO:0000313" key="1">
    <source>
        <dbReference type="EMBL" id="PRD45737.1"/>
    </source>
</evidence>
<dbReference type="Proteomes" id="UP000239434">
    <property type="component" value="Unassembled WGS sequence"/>
</dbReference>
<dbReference type="InterPro" id="IPR010593">
    <property type="entry name" value="DUF1159"/>
</dbReference>
<gene>
    <name evidence="1" type="ORF">C5748_00820</name>
</gene>
<dbReference type="EMBL" id="PVBR01000001">
    <property type="protein sequence ID" value="PRD45737.1"/>
    <property type="molecule type" value="Genomic_DNA"/>
</dbReference>
<proteinExistence type="predicted"/>
<name>A0A2S9IYY2_9HYPH</name>
<dbReference type="RefSeq" id="WP_105740035.1">
    <property type="nucleotide sequence ID" value="NZ_PVBR01000001.1"/>
</dbReference>